<accession>A0A1B7YBM1</accession>
<gene>
    <name evidence="2" type="ORF">CH63R_08227</name>
</gene>
<keyword evidence="3" id="KW-1185">Reference proteome</keyword>
<dbReference type="VEuPathDB" id="FungiDB:CH63R_08227"/>
<feature type="compositionally biased region" description="Low complexity" evidence="1">
    <location>
        <begin position="336"/>
        <end position="355"/>
    </location>
</feature>
<evidence type="ECO:0000313" key="2">
    <source>
        <dbReference type="EMBL" id="OBR09462.1"/>
    </source>
</evidence>
<evidence type="ECO:0008006" key="4">
    <source>
        <dbReference type="Google" id="ProtNLM"/>
    </source>
</evidence>
<dbReference type="InterPro" id="IPR029058">
    <property type="entry name" value="AB_hydrolase_fold"/>
</dbReference>
<organism evidence="2 3">
    <name type="scientific">Colletotrichum higginsianum (strain IMI 349063)</name>
    <name type="common">Crucifer anthracnose fungus</name>
    <dbReference type="NCBI Taxonomy" id="759273"/>
    <lineage>
        <taxon>Eukaryota</taxon>
        <taxon>Fungi</taxon>
        <taxon>Dikarya</taxon>
        <taxon>Ascomycota</taxon>
        <taxon>Pezizomycotina</taxon>
        <taxon>Sordariomycetes</taxon>
        <taxon>Hypocreomycetidae</taxon>
        <taxon>Glomerellales</taxon>
        <taxon>Glomerellaceae</taxon>
        <taxon>Colletotrichum</taxon>
        <taxon>Colletotrichum destructivum species complex</taxon>
    </lineage>
</organism>
<dbReference type="SUPFAM" id="SSF53474">
    <property type="entry name" value="alpha/beta-Hydrolases"/>
    <property type="match status" value="1"/>
</dbReference>
<protein>
    <recommendedName>
        <fullName evidence="4">Alpha/beta hydrolase fold-3 domain-containing protein</fullName>
    </recommendedName>
</protein>
<feature type="region of interest" description="Disordered" evidence="1">
    <location>
        <begin position="201"/>
        <end position="220"/>
    </location>
</feature>
<dbReference type="GeneID" id="28867308"/>
<feature type="region of interest" description="Disordered" evidence="1">
    <location>
        <begin position="315"/>
        <end position="362"/>
    </location>
</feature>
<proteinExistence type="predicted"/>
<dbReference type="OrthoDB" id="5396420at2759"/>
<reference evidence="3" key="1">
    <citation type="journal article" date="2017" name="BMC Genomics">
        <title>Gapless genome assembly of Colletotrichum higginsianum reveals chromosome structure and association of transposable elements with secondary metabolite gene clusters.</title>
        <authorList>
            <person name="Dallery J.-F."/>
            <person name="Lapalu N."/>
            <person name="Zampounis A."/>
            <person name="Pigne S."/>
            <person name="Luyten I."/>
            <person name="Amselem J."/>
            <person name="Wittenberg A.H.J."/>
            <person name="Zhou S."/>
            <person name="de Queiroz M.V."/>
            <person name="Robin G.P."/>
            <person name="Auger A."/>
            <person name="Hainaut M."/>
            <person name="Henrissat B."/>
            <person name="Kim K.-T."/>
            <person name="Lee Y.-H."/>
            <person name="Lespinet O."/>
            <person name="Schwartz D.C."/>
            <person name="Thon M.R."/>
            <person name="O'Connell R.J."/>
        </authorList>
    </citation>
    <scope>NUCLEOTIDE SEQUENCE [LARGE SCALE GENOMIC DNA]</scope>
    <source>
        <strain evidence="3">IMI 349063</strain>
    </source>
</reference>
<feature type="region of interest" description="Disordered" evidence="1">
    <location>
        <begin position="99"/>
        <end position="120"/>
    </location>
</feature>
<dbReference type="EMBL" id="LTAN01000005">
    <property type="protein sequence ID" value="OBR09462.1"/>
    <property type="molecule type" value="Genomic_DNA"/>
</dbReference>
<evidence type="ECO:0000256" key="1">
    <source>
        <dbReference type="SAM" id="MobiDB-lite"/>
    </source>
</evidence>
<dbReference type="Proteomes" id="UP000092177">
    <property type="component" value="Chromosome 5"/>
</dbReference>
<sequence length="438" mass="48431">MKRWLGLCLPSRLRPGRVLQRRRFHYDHDPNPRVESVEVVCASSGSITVDLHNVTRHAPSTPLVLYIPPFSPTPGTRPPVPRFLRPYPTAVINYRWSAPAPTRQSSSDAGAERHDFTTPLQWPTPLHDTLAGYTWLLENLRPPDTARRDVYVYSSHAGASIATSLALTESHHHEPMAVRGLVAWNGIYNWSMFLPDHKVNKPSSARSKKLPPPPEEGSALHGLQTRMPELFRAPVDLLDPFASPSLFFQTAGMTAPSSFTRAAAMSSFIDKLSSVTAGVRPSDILDLVGGGGSAFPAPRRSALIFPPRKSTLKLPPTLLLHDSPPTETAVRRTRRTGTSSSSSLLSSLSSSSASPPRRRRKVVGHTFETQAAELAGLMRRSLEKLEFKTRLEWDEDFDEAAESGRRVAVVDAGENEGLELGEQGQEAVREWLEDRIRL</sequence>
<name>A0A1B7YBM1_COLHI</name>
<dbReference type="Gene3D" id="3.40.50.1820">
    <property type="entry name" value="alpha/beta hydrolase"/>
    <property type="match status" value="1"/>
</dbReference>
<evidence type="ECO:0000313" key="3">
    <source>
        <dbReference type="Proteomes" id="UP000092177"/>
    </source>
</evidence>
<dbReference type="KEGG" id="chig:CH63R_08227"/>
<dbReference type="AlphaFoldDB" id="A0A1B7YBM1"/>
<dbReference type="RefSeq" id="XP_018157979.1">
    <property type="nucleotide sequence ID" value="XM_018303201.1"/>
</dbReference>
<comment type="caution">
    <text evidence="2">The sequence shown here is derived from an EMBL/GenBank/DDBJ whole genome shotgun (WGS) entry which is preliminary data.</text>
</comment>